<evidence type="ECO:0000259" key="1">
    <source>
        <dbReference type="Pfam" id="PF14332"/>
    </source>
</evidence>
<dbReference type="RefSeq" id="WP_193995969.1">
    <property type="nucleotide sequence ID" value="NZ_JADEXP010000371.1"/>
</dbReference>
<organism evidence="2 3">
    <name type="scientific">Leptolyngbya cf. ectocarpi LEGE 11479</name>
    <dbReference type="NCBI Taxonomy" id="1828722"/>
    <lineage>
        <taxon>Bacteria</taxon>
        <taxon>Bacillati</taxon>
        <taxon>Cyanobacteriota</taxon>
        <taxon>Cyanophyceae</taxon>
        <taxon>Leptolyngbyales</taxon>
        <taxon>Leptolyngbyaceae</taxon>
        <taxon>Leptolyngbya group</taxon>
        <taxon>Leptolyngbya</taxon>
    </lineage>
</organism>
<protein>
    <submittedName>
        <fullName evidence="2">DUF4388 domain-containing protein</fullName>
    </submittedName>
</protein>
<dbReference type="EMBL" id="JADEXP010000371">
    <property type="protein sequence ID" value="MBE9070084.1"/>
    <property type="molecule type" value="Genomic_DNA"/>
</dbReference>
<reference evidence="2" key="1">
    <citation type="submission" date="2020-10" db="EMBL/GenBank/DDBJ databases">
        <authorList>
            <person name="Castelo-Branco R."/>
            <person name="Eusebio N."/>
            <person name="Adriana R."/>
            <person name="Vieira A."/>
            <person name="Brugerolle De Fraissinette N."/>
            <person name="Rezende De Castro R."/>
            <person name="Schneider M.P."/>
            <person name="Vasconcelos V."/>
            <person name="Leao P.N."/>
        </authorList>
    </citation>
    <scope>NUCLEOTIDE SEQUENCE</scope>
    <source>
        <strain evidence="2">LEGE 11479</strain>
    </source>
</reference>
<name>A0A928ZYY9_LEPEC</name>
<keyword evidence="3" id="KW-1185">Reference proteome</keyword>
<feature type="domain" description="PatA-like N-terminal" evidence="1">
    <location>
        <begin position="7"/>
        <end position="155"/>
    </location>
</feature>
<comment type="caution">
    <text evidence="2">The sequence shown here is derived from an EMBL/GenBank/DDBJ whole genome shotgun (WGS) entry which is preliminary data.</text>
</comment>
<feature type="non-terminal residue" evidence="2">
    <location>
        <position position="230"/>
    </location>
</feature>
<gene>
    <name evidence="2" type="ORF">IQ260_25925</name>
</gene>
<dbReference type="InterPro" id="IPR025497">
    <property type="entry name" value="PatA-like_N"/>
</dbReference>
<evidence type="ECO:0000313" key="2">
    <source>
        <dbReference type="EMBL" id="MBE9070084.1"/>
    </source>
</evidence>
<sequence length="230" mass="26793">MLTQAQSLEQYLLTLSQKRRTGELVVGSAGESWKLYFYSGRLIYATGGQHSVRRWYRCLRRYSSQFSSSWFMGMRTPDDYWEVDFINQAIQRQYISLEQAKAVFQSIVNEVVLTLVDYPADDVQWHPNRLVAQQLVFVSVQQALVRSQKLYRQWQAIGGDHLTTLLPHELPYLSPVVINHRGLRVHLSTAKYDRLTRWMQGNITLWDMAAQAQRSLPEIINLLVPLIYQG</sequence>
<accession>A0A928ZYY9</accession>
<dbReference type="Pfam" id="PF14332">
    <property type="entry name" value="DUF4388"/>
    <property type="match status" value="1"/>
</dbReference>
<evidence type="ECO:0000313" key="3">
    <source>
        <dbReference type="Proteomes" id="UP000615026"/>
    </source>
</evidence>
<dbReference type="AlphaFoldDB" id="A0A928ZYY9"/>
<proteinExistence type="predicted"/>
<dbReference type="Proteomes" id="UP000615026">
    <property type="component" value="Unassembled WGS sequence"/>
</dbReference>